<keyword evidence="3" id="KW-1185">Reference proteome</keyword>
<comment type="caution">
    <text evidence="2">The sequence shown here is derived from an EMBL/GenBank/DDBJ whole genome shotgun (WGS) entry which is preliminary data.</text>
</comment>
<accession>A0ABU7VTU3</accession>
<evidence type="ECO:0008006" key="4">
    <source>
        <dbReference type="Google" id="ProtNLM"/>
    </source>
</evidence>
<dbReference type="InterPro" id="IPR058725">
    <property type="entry name" value="YczF"/>
</dbReference>
<protein>
    <recommendedName>
        <fullName evidence="4">DUF2798 domain-containing protein</fullName>
    </recommendedName>
</protein>
<keyword evidence="1" id="KW-0812">Transmembrane</keyword>
<evidence type="ECO:0000313" key="2">
    <source>
        <dbReference type="EMBL" id="MEF2967174.1"/>
    </source>
</evidence>
<dbReference type="RefSeq" id="WP_331847397.1">
    <property type="nucleotide sequence ID" value="NZ_JAZHPZ010000007.1"/>
</dbReference>
<evidence type="ECO:0000256" key="1">
    <source>
        <dbReference type="SAM" id="Phobius"/>
    </source>
</evidence>
<reference evidence="2 3" key="1">
    <citation type="submission" date="2024-02" db="EMBL/GenBank/DDBJ databases">
        <title>A nitrogen-fixing paenibacillus bacterium.</title>
        <authorList>
            <person name="Zhang W.L."/>
            <person name="Chen S.F."/>
        </authorList>
    </citation>
    <scope>NUCLEOTIDE SEQUENCE [LARGE SCALE GENOMIC DNA]</scope>
    <source>
        <strain evidence="2 3">M1</strain>
    </source>
</reference>
<dbReference type="Proteomes" id="UP001306950">
    <property type="component" value="Unassembled WGS sequence"/>
</dbReference>
<sequence length="81" mass="8866">MKSFGAYLLLILLGFTLLIATDLMSGLSLNQSLKIMTHPFAVLTSVELILIPVTVLLPIIPAVKSLFKAMSKRPKKSQSRP</sequence>
<keyword evidence="1" id="KW-1133">Transmembrane helix</keyword>
<keyword evidence="1" id="KW-0472">Membrane</keyword>
<feature type="transmembrane region" description="Helical" evidence="1">
    <location>
        <begin position="40"/>
        <end position="63"/>
    </location>
</feature>
<name>A0ABU7VTU3_9BACL</name>
<organism evidence="2 3">
    <name type="scientific">Paenibacillus haidiansis</name>
    <dbReference type="NCBI Taxonomy" id="1574488"/>
    <lineage>
        <taxon>Bacteria</taxon>
        <taxon>Bacillati</taxon>
        <taxon>Bacillota</taxon>
        <taxon>Bacilli</taxon>
        <taxon>Bacillales</taxon>
        <taxon>Paenibacillaceae</taxon>
        <taxon>Paenibacillus</taxon>
    </lineage>
</organism>
<dbReference type="EMBL" id="JAZHPZ010000007">
    <property type="protein sequence ID" value="MEF2967174.1"/>
    <property type="molecule type" value="Genomic_DNA"/>
</dbReference>
<gene>
    <name evidence="2" type="ORF">V3851_15155</name>
</gene>
<evidence type="ECO:0000313" key="3">
    <source>
        <dbReference type="Proteomes" id="UP001306950"/>
    </source>
</evidence>
<dbReference type="Pfam" id="PF26310">
    <property type="entry name" value="YczF"/>
    <property type="match status" value="1"/>
</dbReference>
<proteinExistence type="predicted"/>